<evidence type="ECO:0000313" key="2">
    <source>
        <dbReference type="Proteomes" id="UP000189475"/>
    </source>
</evidence>
<keyword evidence="2" id="KW-1185">Reference proteome</keyword>
<proteinExistence type="predicted"/>
<protein>
    <submittedName>
        <fullName evidence="1">Uncharacterized protein</fullName>
    </submittedName>
</protein>
<name>A0A1R4B4R5_9VIBR</name>
<dbReference type="EMBL" id="FUFT01000005">
    <property type="protein sequence ID" value="SJL83893.1"/>
    <property type="molecule type" value="Genomic_DNA"/>
</dbReference>
<evidence type="ECO:0000313" key="1">
    <source>
        <dbReference type="EMBL" id="SJL83893.1"/>
    </source>
</evidence>
<dbReference type="AlphaFoldDB" id="A0A1R4B4R5"/>
<gene>
    <name evidence="1" type="ORF">VPAL9027_01872</name>
</gene>
<accession>A0A1R4B4R5</accession>
<organism evidence="1 2">
    <name type="scientific">Vibrio palustris</name>
    <dbReference type="NCBI Taxonomy" id="1918946"/>
    <lineage>
        <taxon>Bacteria</taxon>
        <taxon>Pseudomonadati</taxon>
        <taxon>Pseudomonadota</taxon>
        <taxon>Gammaproteobacteria</taxon>
        <taxon>Vibrionales</taxon>
        <taxon>Vibrionaceae</taxon>
        <taxon>Vibrio</taxon>
    </lineage>
</organism>
<reference evidence="1 2" key="1">
    <citation type="submission" date="2017-02" db="EMBL/GenBank/DDBJ databases">
        <authorList>
            <person name="Peterson S.W."/>
        </authorList>
    </citation>
    <scope>NUCLEOTIDE SEQUENCE [LARGE SCALE GENOMIC DNA]</scope>
    <source>
        <strain evidence="1 2">CECT 9027</strain>
    </source>
</reference>
<dbReference type="STRING" id="1918946.VPAL9027_01872"/>
<dbReference type="Proteomes" id="UP000189475">
    <property type="component" value="Unassembled WGS sequence"/>
</dbReference>
<sequence>MGGWVGDFMLAAASQHSVCLGTKVKEYPIGTVIHVVKIIDQFGGSQGRCWRVQISISGQAYSSIDIPACHLWHPQSWITSSSPYTIAVLDFKPKFAVQKAPNP</sequence>